<keyword evidence="6" id="KW-0165">Cleavage on pair of basic residues</keyword>
<evidence type="ECO:0000256" key="12">
    <source>
        <dbReference type="ARBA" id="ARBA00023145"/>
    </source>
</evidence>
<evidence type="ECO:0000256" key="2">
    <source>
        <dbReference type="ARBA" id="ARBA00001947"/>
    </source>
</evidence>
<dbReference type="Proteomes" id="UP000717328">
    <property type="component" value="Unassembled WGS sequence"/>
</dbReference>
<dbReference type="OrthoDB" id="412874at2759"/>
<accession>A0A9P7KHR3</accession>
<keyword evidence="7" id="KW-0479">Metal-binding</keyword>
<evidence type="ECO:0000256" key="6">
    <source>
        <dbReference type="ARBA" id="ARBA00022685"/>
    </source>
</evidence>
<comment type="catalytic activity">
    <reaction evidence="1">
        <text>Preferential cleavage of bonds with hydrophobic residues in P1'. Also 3-Asn-|-Gln-4 and 8-Gly-|-Ser-9 bonds in insulin B chain.</text>
        <dbReference type="EC" id="3.4.24.39"/>
    </reaction>
</comment>
<dbReference type="Pfam" id="PF02102">
    <property type="entry name" value="Peptidase_M35"/>
    <property type="match status" value="1"/>
</dbReference>
<evidence type="ECO:0000256" key="1">
    <source>
        <dbReference type="ARBA" id="ARBA00001187"/>
    </source>
</evidence>
<dbReference type="Gene3D" id="2.60.40.2970">
    <property type="match status" value="1"/>
</dbReference>
<dbReference type="PANTHER" id="PTHR37016">
    <property type="match status" value="1"/>
</dbReference>
<evidence type="ECO:0000256" key="5">
    <source>
        <dbReference type="ARBA" id="ARBA00022670"/>
    </source>
</evidence>
<keyword evidence="14" id="KW-1185">Reference proteome</keyword>
<dbReference type="EMBL" id="JABCKI010000572">
    <property type="protein sequence ID" value="KAG5650069.1"/>
    <property type="molecule type" value="Genomic_DNA"/>
</dbReference>
<keyword evidence="12" id="KW-0865">Zymogen</keyword>
<dbReference type="PANTHER" id="PTHR37016:SF3">
    <property type="entry name" value="NEUTRAL PROTEASE 2-RELATED"/>
    <property type="match status" value="1"/>
</dbReference>
<gene>
    <name evidence="13" type="ORF">H0H81_000891</name>
</gene>
<comment type="cofactor">
    <cofactor evidence="2">
        <name>Zn(2+)</name>
        <dbReference type="ChEBI" id="CHEBI:29105"/>
    </cofactor>
</comment>
<dbReference type="InterPro" id="IPR050414">
    <property type="entry name" value="Fungal_M35_metalloproteases"/>
</dbReference>
<reference evidence="13" key="2">
    <citation type="submission" date="2021-10" db="EMBL/GenBank/DDBJ databases">
        <title>Phylogenomics reveals ancestral predisposition of the termite-cultivated fungus Termitomyces towards a domesticated lifestyle.</title>
        <authorList>
            <person name="Auxier B."/>
            <person name="Grum-Grzhimaylo A."/>
            <person name="Cardenas M.E."/>
            <person name="Lodge J.D."/>
            <person name="Laessoe T."/>
            <person name="Pedersen O."/>
            <person name="Smith M.E."/>
            <person name="Kuyper T.W."/>
            <person name="Franco-Molano E.A."/>
            <person name="Baroni T.J."/>
            <person name="Aanen D.K."/>
        </authorList>
    </citation>
    <scope>NUCLEOTIDE SEQUENCE</scope>
    <source>
        <strain evidence="13">D49</strain>
    </source>
</reference>
<name>A0A9P7KHR3_9AGAR</name>
<evidence type="ECO:0000256" key="9">
    <source>
        <dbReference type="ARBA" id="ARBA00022801"/>
    </source>
</evidence>
<dbReference type="InterPro" id="IPR001384">
    <property type="entry name" value="Peptidase_M35"/>
</dbReference>
<dbReference type="GO" id="GO:0004222">
    <property type="term" value="F:metalloendopeptidase activity"/>
    <property type="evidence" value="ECO:0007669"/>
    <property type="project" value="InterPro"/>
</dbReference>
<comment type="similarity">
    <text evidence="3">Belongs to the peptidase M35 family.</text>
</comment>
<dbReference type="Gene3D" id="3.40.390.10">
    <property type="entry name" value="Collagenase (Catalytic Domain)"/>
    <property type="match status" value="1"/>
</dbReference>
<keyword evidence="8" id="KW-0732">Signal</keyword>
<evidence type="ECO:0000256" key="11">
    <source>
        <dbReference type="ARBA" id="ARBA00023049"/>
    </source>
</evidence>
<evidence type="ECO:0000256" key="3">
    <source>
        <dbReference type="ARBA" id="ARBA00010279"/>
    </source>
</evidence>
<organism evidence="13 14">
    <name type="scientific">Sphagnurus paluster</name>
    <dbReference type="NCBI Taxonomy" id="117069"/>
    <lineage>
        <taxon>Eukaryota</taxon>
        <taxon>Fungi</taxon>
        <taxon>Dikarya</taxon>
        <taxon>Basidiomycota</taxon>
        <taxon>Agaricomycotina</taxon>
        <taxon>Agaricomycetes</taxon>
        <taxon>Agaricomycetidae</taxon>
        <taxon>Agaricales</taxon>
        <taxon>Tricholomatineae</taxon>
        <taxon>Lyophyllaceae</taxon>
        <taxon>Sphagnurus</taxon>
    </lineage>
</organism>
<dbReference type="InterPro" id="IPR024079">
    <property type="entry name" value="MetalloPept_cat_dom_sf"/>
</dbReference>
<evidence type="ECO:0000256" key="7">
    <source>
        <dbReference type="ARBA" id="ARBA00022723"/>
    </source>
</evidence>
<protein>
    <recommendedName>
        <fullName evidence="4">deuterolysin</fullName>
        <ecNumber evidence="4">3.4.24.39</ecNumber>
    </recommendedName>
</protein>
<keyword evidence="9" id="KW-0378">Hydrolase</keyword>
<reference evidence="13" key="1">
    <citation type="submission" date="2021-02" db="EMBL/GenBank/DDBJ databases">
        <authorList>
            <person name="Nieuwenhuis M."/>
            <person name="Van De Peppel L.J.J."/>
        </authorList>
    </citation>
    <scope>NUCLEOTIDE SEQUENCE</scope>
    <source>
        <strain evidence="13">D49</strain>
    </source>
</reference>
<evidence type="ECO:0000256" key="10">
    <source>
        <dbReference type="ARBA" id="ARBA00022833"/>
    </source>
</evidence>
<keyword evidence="10" id="KW-0862">Zinc</keyword>
<evidence type="ECO:0000256" key="8">
    <source>
        <dbReference type="ARBA" id="ARBA00022729"/>
    </source>
</evidence>
<keyword evidence="11" id="KW-0482">Metalloprotease</keyword>
<dbReference type="EC" id="3.4.24.39" evidence="4"/>
<dbReference type="GO" id="GO:0006508">
    <property type="term" value="P:proteolysis"/>
    <property type="evidence" value="ECO:0007669"/>
    <property type="project" value="UniProtKB-KW"/>
</dbReference>
<keyword evidence="5" id="KW-0645">Protease</keyword>
<evidence type="ECO:0000313" key="13">
    <source>
        <dbReference type="EMBL" id="KAG5650069.1"/>
    </source>
</evidence>
<dbReference type="SUPFAM" id="SSF55486">
    <property type="entry name" value="Metalloproteases ('zincins'), catalytic domain"/>
    <property type="match status" value="1"/>
</dbReference>
<dbReference type="GO" id="GO:0046872">
    <property type="term" value="F:metal ion binding"/>
    <property type="evidence" value="ECO:0007669"/>
    <property type="project" value="UniProtKB-KW"/>
</dbReference>
<dbReference type="AlphaFoldDB" id="A0A9P7KHR3"/>
<evidence type="ECO:0000313" key="14">
    <source>
        <dbReference type="Proteomes" id="UP000717328"/>
    </source>
</evidence>
<sequence>MTPTASSQILCVAYKRARLQVQSSGSKALTLDPTFDTMFRAAILLNLATLALGLASSDLQVTLNAVASTVSSVDDIVISAIVSNPTDKDIRVIAKNNILDTSATKSFSIKKEGKDVLFAGIRATYDFTAEGVYATIPAKSSVAVNHTDLGALYDFETYGTGSFDFKASNIFQTAPDAPVVVIDTPAVTVEVTDDVQKRQLVPPSLSNPVCSDSGKLAVIRDSLASARAMAGGAATDIRSHPNSAEFNTYFGGNSQDEIWWRMDIIAGDLASSGTRIIGCTDPANICGGNGGVIAYTLVATSNGQIVGSDVSSSNSQLPAD</sequence>
<proteinExistence type="inferred from homology"/>
<comment type="caution">
    <text evidence="13">The sequence shown here is derived from an EMBL/GenBank/DDBJ whole genome shotgun (WGS) entry which is preliminary data.</text>
</comment>
<evidence type="ECO:0000256" key="4">
    <source>
        <dbReference type="ARBA" id="ARBA00012431"/>
    </source>
</evidence>